<name>A0A9J6ZBR4_9BACL</name>
<organism evidence="5 6">
    <name type="scientific">Candidatus Pristimantibacillus lignocellulolyticus</name>
    <dbReference type="NCBI Taxonomy" id="2994561"/>
    <lineage>
        <taxon>Bacteria</taxon>
        <taxon>Bacillati</taxon>
        <taxon>Bacillota</taxon>
        <taxon>Bacilli</taxon>
        <taxon>Bacillales</taxon>
        <taxon>Paenibacillaceae</taxon>
        <taxon>Candidatus Pristimantibacillus</taxon>
    </lineage>
</organism>
<evidence type="ECO:0000313" key="5">
    <source>
        <dbReference type="EMBL" id="URN93460.1"/>
    </source>
</evidence>
<accession>A0A9J6ZBR4</accession>
<dbReference type="AlphaFoldDB" id="A0A9J6ZBR4"/>
<dbReference type="PANTHER" id="PTHR43792">
    <property type="entry name" value="GNAT FAMILY, PUTATIVE (AFU_ORTHOLOGUE AFUA_3G00765)-RELATED-RELATED"/>
    <property type="match status" value="1"/>
</dbReference>
<dbReference type="InterPro" id="IPR016181">
    <property type="entry name" value="Acyl_CoA_acyltransferase"/>
</dbReference>
<dbReference type="Pfam" id="PF13302">
    <property type="entry name" value="Acetyltransf_3"/>
    <property type="match status" value="1"/>
</dbReference>
<dbReference type="PANTHER" id="PTHR43792:SF8">
    <property type="entry name" value="[RIBOSOMAL PROTEIN US5]-ALANINE N-ACETYLTRANSFERASE"/>
    <property type="match status" value="1"/>
</dbReference>
<keyword evidence="1" id="KW-0808">Transferase</keyword>
<dbReference type="Proteomes" id="UP001056756">
    <property type="component" value="Chromosome"/>
</dbReference>
<dbReference type="PROSITE" id="PS51186">
    <property type="entry name" value="GNAT"/>
    <property type="match status" value="1"/>
</dbReference>
<comment type="similarity">
    <text evidence="3">Belongs to the acetyltransferase family. RimJ subfamily.</text>
</comment>
<evidence type="ECO:0000256" key="2">
    <source>
        <dbReference type="ARBA" id="ARBA00023315"/>
    </source>
</evidence>
<evidence type="ECO:0000313" key="6">
    <source>
        <dbReference type="Proteomes" id="UP001056756"/>
    </source>
</evidence>
<feature type="domain" description="N-acetyltransferase" evidence="4">
    <location>
        <begin position="20"/>
        <end position="171"/>
    </location>
</feature>
<dbReference type="KEGG" id="plig:NAG76_16710"/>
<protein>
    <submittedName>
        <fullName evidence="5">GNAT family N-acetyltransferase</fullName>
    </submittedName>
</protein>
<dbReference type="GO" id="GO:0008999">
    <property type="term" value="F:protein-N-terminal-alanine acetyltransferase activity"/>
    <property type="evidence" value="ECO:0007669"/>
    <property type="project" value="TreeGrafter"/>
</dbReference>
<keyword evidence="2" id="KW-0012">Acyltransferase</keyword>
<sequence length="178" mass="20118">MSNNNIYLKHFELMDARALLDLTLRNREFLQPFDPLRDESHFTLEGKEIEITNSIQGSKTDQSYIFGIFLEGTNELIGRIALTGVARGPFQNAYLGYYIDQKHNGKGYATAAVKLCVAYAFSKLGLHRIQAGVMPRNLPSIRVLEKVGFRYEGLAKAYLKINNVWEDHNLYAITAAAD</sequence>
<evidence type="ECO:0000256" key="1">
    <source>
        <dbReference type="ARBA" id="ARBA00022679"/>
    </source>
</evidence>
<dbReference type="Gene3D" id="3.40.630.30">
    <property type="match status" value="1"/>
</dbReference>
<dbReference type="GO" id="GO:0005737">
    <property type="term" value="C:cytoplasm"/>
    <property type="evidence" value="ECO:0007669"/>
    <property type="project" value="TreeGrafter"/>
</dbReference>
<gene>
    <name evidence="5" type="ORF">NAG76_16710</name>
</gene>
<dbReference type="SUPFAM" id="SSF55729">
    <property type="entry name" value="Acyl-CoA N-acyltransferases (Nat)"/>
    <property type="match status" value="1"/>
</dbReference>
<reference evidence="5" key="1">
    <citation type="submission" date="2022-05" db="EMBL/GenBank/DDBJ databases">
        <title>Novel bacterial taxa in a minimal lignocellulolytic consortium and its capacity to transform plastics disclosed by genome-resolved metagenomics.</title>
        <authorList>
            <person name="Rodriguez C.A.D."/>
            <person name="Diaz-Garcia L."/>
            <person name="Herrera K."/>
            <person name="Tarazona N.A."/>
            <person name="Sproer C."/>
            <person name="Overmann J."/>
            <person name="Jimenez D.J."/>
        </authorList>
    </citation>
    <scope>NUCLEOTIDE SEQUENCE</scope>
    <source>
        <strain evidence="5">MAG5</strain>
    </source>
</reference>
<dbReference type="EMBL" id="CP097899">
    <property type="protein sequence ID" value="URN93460.1"/>
    <property type="molecule type" value="Genomic_DNA"/>
</dbReference>
<proteinExistence type="inferred from homology"/>
<dbReference type="InterPro" id="IPR051531">
    <property type="entry name" value="N-acetyltransferase"/>
</dbReference>
<dbReference type="InterPro" id="IPR000182">
    <property type="entry name" value="GNAT_dom"/>
</dbReference>
<evidence type="ECO:0000256" key="3">
    <source>
        <dbReference type="ARBA" id="ARBA00038502"/>
    </source>
</evidence>
<evidence type="ECO:0000259" key="4">
    <source>
        <dbReference type="PROSITE" id="PS51186"/>
    </source>
</evidence>